<proteinExistence type="inferred from homology"/>
<evidence type="ECO:0000256" key="4">
    <source>
        <dbReference type="ARBA" id="ARBA00005336"/>
    </source>
</evidence>
<evidence type="ECO:0000256" key="18">
    <source>
        <dbReference type="ARBA" id="ARBA00041805"/>
    </source>
</evidence>
<evidence type="ECO:0000256" key="3">
    <source>
        <dbReference type="ARBA" id="ARBA00004987"/>
    </source>
</evidence>
<evidence type="ECO:0000256" key="1">
    <source>
        <dbReference type="ARBA" id="ARBA00000448"/>
    </source>
</evidence>
<reference evidence="21 22" key="1">
    <citation type="journal article" date="2016" name="BMC Genomics">
        <title>Comparative genomic and transcriptomic analyses of the Fuzhuan brick tea-fermentation fungus Aspergillus cristatus.</title>
        <authorList>
            <person name="Ge Y."/>
            <person name="Wang Y."/>
            <person name="Liu Y."/>
            <person name="Tan Y."/>
            <person name="Ren X."/>
            <person name="Zhang X."/>
            <person name="Hyde K.D."/>
            <person name="Liu Y."/>
            <person name="Liu Z."/>
        </authorList>
    </citation>
    <scope>NUCLEOTIDE SEQUENCE [LARGE SCALE GENOMIC DNA]</scope>
    <source>
        <strain evidence="21 22">GZAAS20.1005</strain>
    </source>
</reference>
<dbReference type="InterPro" id="IPR002772">
    <property type="entry name" value="Glyco_hydro_3_C"/>
</dbReference>
<evidence type="ECO:0000313" key="21">
    <source>
        <dbReference type="EMBL" id="ODM14523.1"/>
    </source>
</evidence>
<dbReference type="GO" id="GO:0008422">
    <property type="term" value="F:beta-glucosidase activity"/>
    <property type="evidence" value="ECO:0007669"/>
    <property type="project" value="UniProtKB-EC"/>
</dbReference>
<dbReference type="Pfam" id="PF14310">
    <property type="entry name" value="Fn3-like"/>
    <property type="match status" value="1"/>
</dbReference>
<protein>
    <recommendedName>
        <fullName evidence="15">Probable beta-glucosidase M</fullName>
        <ecNumber evidence="5">3.2.1.21</ecNumber>
    </recommendedName>
    <alternativeName>
        <fullName evidence="16">Beta-D-glucoside glucohydrolase M</fullName>
    </alternativeName>
    <alternativeName>
        <fullName evidence="17">Cellobiase M</fullName>
    </alternativeName>
    <alternativeName>
        <fullName evidence="18">Gentiobiase M</fullName>
    </alternativeName>
</protein>
<keyword evidence="6" id="KW-0964">Secreted</keyword>
<dbReference type="GO" id="GO:0005576">
    <property type="term" value="C:extracellular region"/>
    <property type="evidence" value="ECO:0007669"/>
    <property type="project" value="UniProtKB-SubCell"/>
</dbReference>
<keyword evidence="22" id="KW-1185">Reference proteome</keyword>
<dbReference type="Proteomes" id="UP000094569">
    <property type="component" value="Unassembled WGS sequence"/>
</dbReference>
<evidence type="ECO:0000256" key="12">
    <source>
        <dbReference type="ARBA" id="ARBA00023295"/>
    </source>
</evidence>
<keyword evidence="8" id="KW-0378">Hydrolase</keyword>
<dbReference type="EMBL" id="JXNT01000024">
    <property type="protein sequence ID" value="ODM14523.1"/>
    <property type="molecule type" value="Genomic_DNA"/>
</dbReference>
<dbReference type="Gene3D" id="3.40.50.1700">
    <property type="entry name" value="Glycoside hydrolase family 3 C-terminal domain"/>
    <property type="match status" value="1"/>
</dbReference>
<dbReference type="InterPro" id="IPR036881">
    <property type="entry name" value="Glyco_hydro_3_C_sf"/>
</dbReference>
<comment type="pathway">
    <text evidence="3">Glycan metabolism; cellulose degradation.</text>
</comment>
<evidence type="ECO:0000256" key="5">
    <source>
        <dbReference type="ARBA" id="ARBA00012744"/>
    </source>
</evidence>
<evidence type="ECO:0000256" key="10">
    <source>
        <dbReference type="ARBA" id="ARBA00023180"/>
    </source>
</evidence>
<dbReference type="OrthoDB" id="416222at2759"/>
<sequence>MVRSSITALLGGLMLSSAVRAENITSDAHFYGESPPVYPSPEATGTGPWAIAYGKARDFVANLTVEEKVNLTAGITADSSCSGIIPAIPRVGFPGLCVTDAGNGVRGTDFVNAWSSGIHVGASWNKRLARQRAVHLGYEYRRKGVNVALGPVVGPIGRVAEGGRNWEGFSADPYQSGVLVYESVEGIQSTGVGACTKHFIANEQETNRNPETDDQGEYVKSVSSNIDDKTMHELYLWPFQDAVLAGSASIMCSYQRINNSYGCQNSKTLNGLLKEELGFQGYVMTDWYAQHGGIASANAGLDMAMPYSDFWNSNLTDAIANGTMEASRLDDMATRIIATWYHLGQDTYFPDPGVGMPKNVGAEHQRVIATSPDSKGTLLQSATEGHVLVKNTNGALPLKSPRLVSVFGYDAKGPDALQFNTISFQSSYPAIQKNHTLWVGGGSGENSPAYVDAPIDALQRQAYEDGSSILWNFDSIDPQLDPTSDACLVFINSYATEGQDRPGLTDEYSDTLVTNVANKCNNTVVVLHNAGIRLVDAWVEHENVTAVIFAHLPGQDTGRAVVDLLYGRANPSGRLPYTVARKAEDYGSLLHPSQREGEYWLFPQSNFSEGVLIDYRAFDVQNITPRYEFGYGLSYTTFDYSDLQTRRSNVSTTAYPPNATIEQGGNPRLWDEILTVSAKVSNTGAVDGDEVPQLYLGIPNGPVRQLRGFDKLRIVAGESAPVAFPLTRRDLSVWDVSAQQWHLQEGEYKVYVGRSSRDLPLSGTFSI</sequence>
<feature type="chain" id="PRO_5009123308" description="Probable beta-glucosidase M" evidence="19">
    <location>
        <begin position="22"/>
        <end position="767"/>
    </location>
</feature>
<dbReference type="FunFam" id="3.20.20.300:FF:000002">
    <property type="entry name" value="Probable beta-glucosidase"/>
    <property type="match status" value="1"/>
</dbReference>
<evidence type="ECO:0000256" key="6">
    <source>
        <dbReference type="ARBA" id="ARBA00022525"/>
    </source>
</evidence>
<dbReference type="SMART" id="SM01217">
    <property type="entry name" value="Fn3_like"/>
    <property type="match status" value="1"/>
</dbReference>
<evidence type="ECO:0000256" key="16">
    <source>
        <dbReference type="ARBA" id="ARBA00041282"/>
    </source>
</evidence>
<dbReference type="Gene3D" id="2.60.40.10">
    <property type="entry name" value="Immunoglobulins"/>
    <property type="match status" value="1"/>
</dbReference>
<keyword evidence="9" id="KW-0136">Cellulose degradation</keyword>
<evidence type="ECO:0000256" key="7">
    <source>
        <dbReference type="ARBA" id="ARBA00022729"/>
    </source>
</evidence>
<dbReference type="VEuPathDB" id="FungiDB:SI65_10009"/>
<evidence type="ECO:0000256" key="8">
    <source>
        <dbReference type="ARBA" id="ARBA00022801"/>
    </source>
</evidence>
<comment type="function">
    <text evidence="14">Beta-glucosidases are one of a number of cellulolytic enzymes involved in the degradation of cellulosic biomass. Catalyzes the last step releasing glucose from the inhibitory cellobiose.</text>
</comment>
<gene>
    <name evidence="21" type="ORF">SI65_10009</name>
</gene>
<evidence type="ECO:0000256" key="11">
    <source>
        <dbReference type="ARBA" id="ARBA00023277"/>
    </source>
</evidence>
<evidence type="ECO:0000256" key="9">
    <source>
        <dbReference type="ARBA" id="ARBA00023001"/>
    </source>
</evidence>
<dbReference type="FunFam" id="2.60.40.10:FF:000757">
    <property type="entry name" value="Beta-glucosidase G"/>
    <property type="match status" value="1"/>
</dbReference>
<dbReference type="PRINTS" id="PR00133">
    <property type="entry name" value="GLHYDRLASE3"/>
</dbReference>
<dbReference type="InterPro" id="IPR050288">
    <property type="entry name" value="Cellulose_deg_GH3"/>
</dbReference>
<dbReference type="Gene3D" id="3.20.20.300">
    <property type="entry name" value="Glycoside hydrolase, family 3, N-terminal domain"/>
    <property type="match status" value="1"/>
</dbReference>
<evidence type="ECO:0000256" key="2">
    <source>
        <dbReference type="ARBA" id="ARBA00004613"/>
    </source>
</evidence>
<comment type="catalytic activity">
    <reaction evidence="1">
        <text>Hydrolysis of terminal, non-reducing beta-D-glucosyl residues with release of beta-D-glucose.</text>
        <dbReference type="EC" id="3.2.1.21"/>
    </reaction>
</comment>
<keyword evidence="7 19" id="KW-0732">Signal</keyword>
<evidence type="ECO:0000313" key="22">
    <source>
        <dbReference type="Proteomes" id="UP000094569"/>
    </source>
</evidence>
<dbReference type="PANTHER" id="PTHR42715">
    <property type="entry name" value="BETA-GLUCOSIDASE"/>
    <property type="match status" value="1"/>
</dbReference>
<dbReference type="SUPFAM" id="SSF52279">
    <property type="entry name" value="Beta-D-glucan exohydrolase, C-terminal domain"/>
    <property type="match status" value="1"/>
</dbReference>
<comment type="similarity">
    <text evidence="4">Belongs to the glycosyl hydrolase 3 family.</text>
</comment>
<evidence type="ECO:0000256" key="13">
    <source>
        <dbReference type="ARBA" id="ARBA00023326"/>
    </source>
</evidence>
<dbReference type="AlphaFoldDB" id="A0A1E3B0R3"/>
<organism evidence="21 22">
    <name type="scientific">Aspergillus cristatus</name>
    <name type="common">Chinese Fuzhuan brick tea-fermentation fungus</name>
    <name type="synonym">Eurotium cristatum</name>
    <dbReference type="NCBI Taxonomy" id="573508"/>
    <lineage>
        <taxon>Eukaryota</taxon>
        <taxon>Fungi</taxon>
        <taxon>Dikarya</taxon>
        <taxon>Ascomycota</taxon>
        <taxon>Pezizomycotina</taxon>
        <taxon>Eurotiomycetes</taxon>
        <taxon>Eurotiomycetidae</taxon>
        <taxon>Eurotiales</taxon>
        <taxon>Aspergillaceae</taxon>
        <taxon>Aspergillus</taxon>
        <taxon>Aspergillus subgen. Aspergillus</taxon>
    </lineage>
</organism>
<name>A0A1E3B0R3_ASPCR</name>
<evidence type="ECO:0000256" key="17">
    <source>
        <dbReference type="ARBA" id="ARBA00041589"/>
    </source>
</evidence>
<dbReference type="InterPro" id="IPR017853">
    <property type="entry name" value="GH"/>
</dbReference>
<accession>A0A1E3B0R3</accession>
<keyword evidence="10" id="KW-0325">Glycoprotein</keyword>
<keyword evidence="12" id="KW-0326">Glycosidase</keyword>
<dbReference type="STRING" id="573508.A0A1E3B0R3"/>
<dbReference type="InterPro" id="IPR036962">
    <property type="entry name" value="Glyco_hydro_3_N_sf"/>
</dbReference>
<dbReference type="SUPFAM" id="SSF51445">
    <property type="entry name" value="(Trans)glycosidases"/>
    <property type="match status" value="1"/>
</dbReference>
<dbReference type="PANTHER" id="PTHR42715:SF5">
    <property type="entry name" value="BETA-GLUCOSIDASE M-RELATED"/>
    <property type="match status" value="1"/>
</dbReference>
<feature type="signal peptide" evidence="19">
    <location>
        <begin position="1"/>
        <end position="21"/>
    </location>
</feature>
<dbReference type="EC" id="3.2.1.21" evidence="5"/>
<dbReference type="Pfam" id="PF00933">
    <property type="entry name" value="Glyco_hydro_3"/>
    <property type="match status" value="1"/>
</dbReference>
<dbReference type="GO" id="GO:0030245">
    <property type="term" value="P:cellulose catabolic process"/>
    <property type="evidence" value="ECO:0007669"/>
    <property type="project" value="UniProtKB-KW"/>
</dbReference>
<dbReference type="InterPro" id="IPR026891">
    <property type="entry name" value="Fn3-like"/>
</dbReference>
<feature type="domain" description="Fibronectin type III-like" evidence="20">
    <location>
        <begin position="690"/>
        <end position="756"/>
    </location>
</feature>
<keyword evidence="11" id="KW-0119">Carbohydrate metabolism</keyword>
<dbReference type="Pfam" id="PF01915">
    <property type="entry name" value="Glyco_hydro_3_C"/>
    <property type="match status" value="1"/>
</dbReference>
<dbReference type="InterPro" id="IPR001764">
    <property type="entry name" value="Glyco_hydro_3_N"/>
</dbReference>
<comment type="subcellular location">
    <subcellularLocation>
        <location evidence="2">Secreted</location>
    </subcellularLocation>
</comment>
<keyword evidence="13" id="KW-0624">Polysaccharide degradation</keyword>
<evidence type="ECO:0000256" key="14">
    <source>
        <dbReference type="ARBA" id="ARBA00024983"/>
    </source>
</evidence>
<dbReference type="InterPro" id="IPR013783">
    <property type="entry name" value="Ig-like_fold"/>
</dbReference>
<evidence type="ECO:0000259" key="20">
    <source>
        <dbReference type="SMART" id="SM01217"/>
    </source>
</evidence>
<comment type="caution">
    <text evidence="21">The sequence shown here is derived from an EMBL/GenBank/DDBJ whole genome shotgun (WGS) entry which is preliminary data.</text>
</comment>
<evidence type="ECO:0000256" key="19">
    <source>
        <dbReference type="SAM" id="SignalP"/>
    </source>
</evidence>
<evidence type="ECO:0000256" key="15">
    <source>
        <dbReference type="ARBA" id="ARBA00039571"/>
    </source>
</evidence>